<reference evidence="1" key="2">
    <citation type="journal article" date="2015" name="Fish Shellfish Immunol.">
        <title>Early steps in the European eel (Anguilla anguilla)-Vibrio vulnificus interaction in the gills: Role of the RtxA13 toxin.</title>
        <authorList>
            <person name="Callol A."/>
            <person name="Pajuelo D."/>
            <person name="Ebbesson L."/>
            <person name="Teles M."/>
            <person name="MacKenzie S."/>
            <person name="Amaro C."/>
        </authorList>
    </citation>
    <scope>NUCLEOTIDE SEQUENCE</scope>
</reference>
<organism evidence="1">
    <name type="scientific">Anguilla anguilla</name>
    <name type="common">European freshwater eel</name>
    <name type="synonym">Muraena anguilla</name>
    <dbReference type="NCBI Taxonomy" id="7936"/>
    <lineage>
        <taxon>Eukaryota</taxon>
        <taxon>Metazoa</taxon>
        <taxon>Chordata</taxon>
        <taxon>Craniata</taxon>
        <taxon>Vertebrata</taxon>
        <taxon>Euteleostomi</taxon>
        <taxon>Actinopterygii</taxon>
        <taxon>Neopterygii</taxon>
        <taxon>Teleostei</taxon>
        <taxon>Anguilliformes</taxon>
        <taxon>Anguillidae</taxon>
        <taxon>Anguilla</taxon>
    </lineage>
</organism>
<evidence type="ECO:0000313" key="1">
    <source>
        <dbReference type="EMBL" id="JAH10110.1"/>
    </source>
</evidence>
<reference evidence="1" key="1">
    <citation type="submission" date="2014-11" db="EMBL/GenBank/DDBJ databases">
        <authorList>
            <person name="Amaro Gonzalez C."/>
        </authorList>
    </citation>
    <scope>NUCLEOTIDE SEQUENCE</scope>
</reference>
<accession>A0A0E9Q193</accession>
<protein>
    <submittedName>
        <fullName evidence="1">Uncharacterized protein</fullName>
    </submittedName>
</protein>
<sequence>MNAHPFALDPACNCVFRNISYQDIINVTQENDPIICIALHCPISLAESVLGQR</sequence>
<proteinExistence type="predicted"/>
<name>A0A0E9Q193_ANGAN</name>
<dbReference type="EMBL" id="GBXM01098467">
    <property type="protein sequence ID" value="JAH10110.1"/>
    <property type="molecule type" value="Transcribed_RNA"/>
</dbReference>
<dbReference type="AlphaFoldDB" id="A0A0E9Q193"/>